<sequence>MAQGAKPLPTQGPRCMDDLADRLHADAVFVQHFRERGLAEPAWQVYRDQLLGYGLTIVTRLVESGAMFARCRRRGMSLHQQPIGPDETDDLASEVLWAGYELFVNEGLLGGRWSAERGQPLNEYFVNACVLSFPNIYRRWQHSRRGWGEVQLLGVWSQVEQVAATATPEDTVLARAVVSAVFQELGANAHALLILAEQGYSHAEIAEIMRLTPRAVEARIRRARKTARELPDGER</sequence>
<dbReference type="GO" id="GO:0006352">
    <property type="term" value="P:DNA-templated transcription initiation"/>
    <property type="evidence" value="ECO:0007669"/>
    <property type="project" value="InterPro"/>
</dbReference>
<dbReference type="OrthoDB" id="3215396at2"/>
<dbReference type="Proteomes" id="UP000316639">
    <property type="component" value="Unassembled WGS sequence"/>
</dbReference>
<dbReference type="Gene3D" id="1.10.10.10">
    <property type="entry name" value="Winged helix-like DNA-binding domain superfamily/Winged helix DNA-binding domain"/>
    <property type="match status" value="1"/>
</dbReference>
<dbReference type="Pfam" id="PF08281">
    <property type="entry name" value="Sigma70_r4_2"/>
    <property type="match status" value="1"/>
</dbReference>
<protein>
    <submittedName>
        <fullName evidence="6">Sigma-70 family RNA polymerase sigma factor</fullName>
    </submittedName>
</protein>
<evidence type="ECO:0000256" key="2">
    <source>
        <dbReference type="ARBA" id="ARBA00023015"/>
    </source>
</evidence>
<dbReference type="EMBL" id="VOBR01000013">
    <property type="protein sequence ID" value="TWP50235.1"/>
    <property type="molecule type" value="Genomic_DNA"/>
</dbReference>
<dbReference type="InterPro" id="IPR013324">
    <property type="entry name" value="RNA_pol_sigma_r3/r4-like"/>
</dbReference>
<name>A0A563ER53_9PSEU</name>
<keyword evidence="7" id="KW-1185">Reference proteome</keyword>
<organism evidence="6 7">
    <name type="scientific">Lentzea tibetensis</name>
    <dbReference type="NCBI Taxonomy" id="2591470"/>
    <lineage>
        <taxon>Bacteria</taxon>
        <taxon>Bacillati</taxon>
        <taxon>Actinomycetota</taxon>
        <taxon>Actinomycetes</taxon>
        <taxon>Pseudonocardiales</taxon>
        <taxon>Pseudonocardiaceae</taxon>
        <taxon>Lentzea</taxon>
    </lineage>
</organism>
<keyword evidence="4" id="KW-0804">Transcription</keyword>
<evidence type="ECO:0000313" key="7">
    <source>
        <dbReference type="Proteomes" id="UP000316639"/>
    </source>
</evidence>
<proteinExistence type="inferred from homology"/>
<evidence type="ECO:0000256" key="3">
    <source>
        <dbReference type="ARBA" id="ARBA00023082"/>
    </source>
</evidence>
<evidence type="ECO:0000313" key="6">
    <source>
        <dbReference type="EMBL" id="TWP50235.1"/>
    </source>
</evidence>
<feature type="domain" description="RNA polymerase sigma factor 70 region 4 type 2" evidence="5">
    <location>
        <begin position="184"/>
        <end position="225"/>
    </location>
</feature>
<evidence type="ECO:0000256" key="4">
    <source>
        <dbReference type="ARBA" id="ARBA00023163"/>
    </source>
</evidence>
<comment type="caution">
    <text evidence="6">The sequence shown here is derived from an EMBL/GenBank/DDBJ whole genome shotgun (WGS) entry which is preliminary data.</text>
</comment>
<evidence type="ECO:0000256" key="1">
    <source>
        <dbReference type="ARBA" id="ARBA00010641"/>
    </source>
</evidence>
<keyword evidence="3" id="KW-0731">Sigma factor</keyword>
<reference evidence="6 7" key="1">
    <citation type="submission" date="2019-07" db="EMBL/GenBank/DDBJ databases">
        <title>Lentzea xizangensis sp. nov., isolated from Qinghai-Tibetan Plateau Soils.</title>
        <authorList>
            <person name="Huang J."/>
        </authorList>
    </citation>
    <scope>NUCLEOTIDE SEQUENCE [LARGE SCALE GENOMIC DNA]</scope>
    <source>
        <strain evidence="6 7">FXJ1.1311</strain>
    </source>
</reference>
<evidence type="ECO:0000259" key="5">
    <source>
        <dbReference type="Pfam" id="PF08281"/>
    </source>
</evidence>
<dbReference type="AlphaFoldDB" id="A0A563ER53"/>
<dbReference type="SUPFAM" id="SSF88659">
    <property type="entry name" value="Sigma3 and sigma4 domains of RNA polymerase sigma factors"/>
    <property type="match status" value="1"/>
</dbReference>
<gene>
    <name evidence="6" type="ORF">FKR81_21235</name>
</gene>
<accession>A0A563ER53</accession>
<dbReference type="GO" id="GO:0003677">
    <property type="term" value="F:DNA binding"/>
    <property type="evidence" value="ECO:0007669"/>
    <property type="project" value="InterPro"/>
</dbReference>
<dbReference type="InterPro" id="IPR013249">
    <property type="entry name" value="RNA_pol_sigma70_r4_t2"/>
</dbReference>
<comment type="similarity">
    <text evidence="1">Belongs to the sigma-70 factor family. ECF subfamily.</text>
</comment>
<dbReference type="GO" id="GO:0016987">
    <property type="term" value="F:sigma factor activity"/>
    <property type="evidence" value="ECO:0007669"/>
    <property type="project" value="UniProtKB-KW"/>
</dbReference>
<dbReference type="InterPro" id="IPR036388">
    <property type="entry name" value="WH-like_DNA-bd_sf"/>
</dbReference>
<keyword evidence="2" id="KW-0805">Transcription regulation</keyword>